<dbReference type="PANTHER" id="PTHR13817:SF73">
    <property type="entry name" value="FIBRONECTIN TYPE-III DOMAIN-CONTAINING PROTEIN"/>
    <property type="match status" value="1"/>
</dbReference>
<dbReference type="PANTHER" id="PTHR13817">
    <property type="entry name" value="TITIN"/>
    <property type="match status" value="1"/>
</dbReference>
<dbReference type="SUPFAM" id="SSF49265">
    <property type="entry name" value="Fibronectin type III"/>
    <property type="match status" value="2"/>
</dbReference>
<protein>
    <recommendedName>
        <fullName evidence="2">Fibronectin type-III domain-containing protein</fullName>
    </recommendedName>
</protein>
<gene>
    <name evidence="3" type="ORF">DYB32_004229</name>
</gene>
<evidence type="ECO:0000313" key="4">
    <source>
        <dbReference type="Proteomes" id="UP000285060"/>
    </source>
</evidence>
<accession>A0A3R6Y9Y4</accession>
<feature type="domain" description="Fibronectin type-III" evidence="2">
    <location>
        <begin position="284"/>
        <end position="374"/>
    </location>
</feature>
<organism evidence="3 4">
    <name type="scientific">Aphanomyces invadans</name>
    <dbReference type="NCBI Taxonomy" id="157072"/>
    <lineage>
        <taxon>Eukaryota</taxon>
        <taxon>Sar</taxon>
        <taxon>Stramenopiles</taxon>
        <taxon>Oomycota</taxon>
        <taxon>Saprolegniomycetes</taxon>
        <taxon>Saprolegniales</taxon>
        <taxon>Verrucalvaceae</taxon>
        <taxon>Aphanomyces</taxon>
    </lineage>
</organism>
<sequence length="387" mass="42803">MKVGPSHWVSTRRQIQVRCFVQIFRSYNLFLLGGSRILHYRVYAAVNNSILFDEVAITPVPTITLYELESGVPFTTDTVYEFRVVAENVAGMCFPPGDTSFLSESLGVTFPAPSLPPAILPPYVMQAGASTLALQVVLPDDMYGTSTVWGYVVQWNTPFDAPNTFPRATYVPLADFNSYQFVLRQLHASTSYNVRVSLFTELGYTVFSRYKVYIVAVMLDDTPFQPSELVDLNMSEGTVQTQITGLVPLTSYNGSIVVRNEFDLYSTVVESFALTTSSASAPWTPQRMFVFAATGGMLQFTWSPPANEGGAGKVTYFVEHSKDGKTSTLCTNTTTSCRAFGLSFSTAYIVSVRAQNDLGSSPPTSLQSFSTTFVERNDSFMHLHGWY</sequence>
<evidence type="ECO:0000256" key="1">
    <source>
        <dbReference type="ARBA" id="ARBA00022737"/>
    </source>
</evidence>
<dbReference type="InterPro" id="IPR036116">
    <property type="entry name" value="FN3_sf"/>
</dbReference>
<dbReference type="Proteomes" id="UP000285060">
    <property type="component" value="Unassembled WGS sequence"/>
</dbReference>
<dbReference type="Gene3D" id="2.60.40.10">
    <property type="entry name" value="Immunoglobulins"/>
    <property type="match status" value="2"/>
</dbReference>
<evidence type="ECO:0000313" key="3">
    <source>
        <dbReference type="EMBL" id="RHY30546.1"/>
    </source>
</evidence>
<name>A0A3R6Y9Y4_9STRA</name>
<dbReference type="CDD" id="cd00063">
    <property type="entry name" value="FN3"/>
    <property type="match status" value="1"/>
</dbReference>
<dbReference type="InterPro" id="IPR003961">
    <property type="entry name" value="FN3_dom"/>
</dbReference>
<comment type="caution">
    <text evidence="3">The sequence shown here is derived from an EMBL/GenBank/DDBJ whole genome shotgun (WGS) entry which is preliminary data.</text>
</comment>
<reference evidence="3 4" key="1">
    <citation type="submission" date="2018-08" db="EMBL/GenBank/DDBJ databases">
        <title>Aphanomyces genome sequencing and annotation.</title>
        <authorList>
            <person name="Minardi D."/>
            <person name="Oidtmann B."/>
            <person name="Van Der Giezen M."/>
            <person name="Studholme D.J."/>
        </authorList>
    </citation>
    <scope>NUCLEOTIDE SEQUENCE [LARGE SCALE GENOMIC DNA]</scope>
    <source>
        <strain evidence="3 4">NJM0002</strain>
    </source>
</reference>
<dbReference type="InterPro" id="IPR013783">
    <property type="entry name" value="Ig-like_fold"/>
</dbReference>
<keyword evidence="1" id="KW-0677">Repeat</keyword>
<dbReference type="SMART" id="SM00060">
    <property type="entry name" value="FN3"/>
    <property type="match status" value="2"/>
</dbReference>
<dbReference type="PROSITE" id="PS50853">
    <property type="entry name" value="FN3"/>
    <property type="match status" value="1"/>
</dbReference>
<dbReference type="InterPro" id="IPR050964">
    <property type="entry name" value="Striated_Muscle_Regulatory"/>
</dbReference>
<keyword evidence="4" id="KW-1185">Reference proteome</keyword>
<evidence type="ECO:0000259" key="2">
    <source>
        <dbReference type="PROSITE" id="PS50853"/>
    </source>
</evidence>
<proteinExistence type="predicted"/>
<dbReference type="Pfam" id="PF00041">
    <property type="entry name" value="fn3"/>
    <property type="match status" value="1"/>
</dbReference>
<dbReference type="EMBL" id="QUSY01000303">
    <property type="protein sequence ID" value="RHY30546.1"/>
    <property type="molecule type" value="Genomic_DNA"/>
</dbReference>
<dbReference type="AlphaFoldDB" id="A0A3R6Y9Y4"/>